<sequence>MAGRGRWQSVLLVMAHISLVCPSKSKLTFTSPNCQLSCSDDVTCSIVMNLCSRDNHTSSKDIPSAPTDLKHSFTEERNRSTLLLTWKPPNDGSYLQLHGFEVMVHEQITGAAARCYYLTPQSNWTEVHAKAEGSISFFLKCIQVNGSTNISVSVTSLPMDLNRPRNISSSIEYKGEEKKETKTKEEDDSWGTTFTSYAANYSDILLLATRAHPNPKIKHFDVIVKCGNVLVSTVQYVKPQEKLRNKERNLQITPEGGFMFHVPGPFPEDTECALEVDYRDPLTGYNPTFYSAGRFNYSSMECWEPLWNPRLKGSQTISPMSKDVDNLGNPLTHFIMERPIFRAMFYHLQISERLLKGRSQRWVLDEIYKVNQTSDKDEHPGISVNKDGDWEFVVYGLLLEKKYTYSMKALDSDKKPLLNVKQIENEPLVIVAKRGNSTVTIEPVIAPAMDNRMKIVLGLIIAAFLMLLVTMLGYCFSHRLSARLRSSGGFWRPNNSQGLKILPIYCSENEHYQEAVKRHVNMIRQYACASYSPIPDSRGDSRPHCWSSVVAWLLARNQETIGKDMEAEIKSSEIIIYLSPGLVNLMVSEPTSLQPINSCDSECQQLLSALYRLHCRGLGKRPHLVTFDCFDKAELVCLDTFHWMAVTSRPVPFRHPRSHGTVSFKPGNSSHLANIERQAHEHVQILYNHSSLAETDREQTGRLMPPLVLAAQVSGFWRLQNMYELLARLRDYLDYPDHQRLSFSMIGPPEGWRTSPETQAIENHIQQAAKLFLQSLPETQTHFSNVTVANPNRDHETSSISPVCNCASSFSSTQCLQQCNPQNEATDNDCNETLLCTLCGKIKFTRNAASESLGKNSDALNLTVPSNGCDTLNDYNTEMCLESTPNMKRVGNHLYSDYVVSYQECQSAQFVQNCDVDSVEFSGNDCRIGFPYPHHEKFATSSAKIKVNATSCSDLNQYSNSNSYSPLFDPRRVILPPLPVNVTSELDKHPLGFSQDIIPPDRCRSKSGFTLERMAQLNADSGWSEENLDMCN</sequence>
<keyword evidence="4" id="KW-0732">Signal</keyword>
<keyword evidence="3" id="KW-0812">Transmembrane</keyword>
<organism evidence="5 6">
    <name type="scientific">Elysia crispata</name>
    <name type="common">lettuce slug</name>
    <dbReference type="NCBI Taxonomy" id="231223"/>
    <lineage>
        <taxon>Eukaryota</taxon>
        <taxon>Metazoa</taxon>
        <taxon>Spiralia</taxon>
        <taxon>Lophotrochozoa</taxon>
        <taxon>Mollusca</taxon>
        <taxon>Gastropoda</taxon>
        <taxon>Heterobranchia</taxon>
        <taxon>Euthyneura</taxon>
        <taxon>Panpulmonata</taxon>
        <taxon>Sacoglossa</taxon>
        <taxon>Placobranchoidea</taxon>
        <taxon>Plakobranchidae</taxon>
        <taxon>Elysia</taxon>
    </lineage>
</organism>
<dbReference type="AlphaFoldDB" id="A0AAE0ZHC4"/>
<protein>
    <submittedName>
        <fullName evidence="5">Uncharacterized protein</fullName>
    </submittedName>
</protein>
<evidence type="ECO:0000313" key="5">
    <source>
        <dbReference type="EMBL" id="KAK3768921.1"/>
    </source>
</evidence>
<proteinExistence type="predicted"/>
<evidence type="ECO:0000313" key="6">
    <source>
        <dbReference type="Proteomes" id="UP001283361"/>
    </source>
</evidence>
<keyword evidence="3" id="KW-1133">Transmembrane helix</keyword>
<dbReference type="SUPFAM" id="SSF49265">
    <property type="entry name" value="Fibronectin type III"/>
    <property type="match status" value="1"/>
</dbReference>
<name>A0AAE0ZHC4_9GAST</name>
<evidence type="ECO:0000256" key="4">
    <source>
        <dbReference type="SAM" id="SignalP"/>
    </source>
</evidence>
<evidence type="ECO:0000256" key="2">
    <source>
        <dbReference type="ARBA" id="ARBA00022475"/>
    </source>
</evidence>
<feature type="signal peptide" evidence="4">
    <location>
        <begin position="1"/>
        <end position="25"/>
    </location>
</feature>
<dbReference type="InterPro" id="IPR038683">
    <property type="entry name" value="IL17RA/B_FnIII-like_1_sf"/>
</dbReference>
<dbReference type="Gene3D" id="2.60.40.2160">
    <property type="entry name" value="Interleukin-17 receptor A/B, fibronectin-III-like domain 1"/>
    <property type="match status" value="1"/>
</dbReference>
<dbReference type="Proteomes" id="UP001283361">
    <property type="component" value="Unassembled WGS sequence"/>
</dbReference>
<keyword evidence="2" id="KW-1003">Cell membrane</keyword>
<comment type="subcellular location">
    <subcellularLocation>
        <location evidence="1">Cell membrane</location>
        <topology evidence="1">Single-pass type I membrane protein</topology>
    </subcellularLocation>
</comment>
<evidence type="ECO:0000256" key="1">
    <source>
        <dbReference type="ARBA" id="ARBA00004251"/>
    </source>
</evidence>
<evidence type="ECO:0000256" key="3">
    <source>
        <dbReference type="SAM" id="Phobius"/>
    </source>
</evidence>
<keyword evidence="3" id="KW-0472">Membrane</keyword>
<comment type="caution">
    <text evidence="5">The sequence shown here is derived from an EMBL/GenBank/DDBJ whole genome shotgun (WGS) entry which is preliminary data.</text>
</comment>
<reference evidence="5" key="1">
    <citation type="journal article" date="2023" name="G3 (Bethesda)">
        <title>A reference genome for the long-term kleptoplast-retaining sea slug Elysia crispata morphotype clarki.</title>
        <authorList>
            <person name="Eastman K.E."/>
            <person name="Pendleton A.L."/>
            <person name="Shaikh M.A."/>
            <person name="Suttiyut T."/>
            <person name="Ogas R."/>
            <person name="Tomko P."/>
            <person name="Gavelis G."/>
            <person name="Widhalm J.R."/>
            <person name="Wisecaver J.H."/>
        </authorList>
    </citation>
    <scope>NUCLEOTIDE SEQUENCE</scope>
    <source>
        <strain evidence="5">ECLA1</strain>
    </source>
</reference>
<keyword evidence="6" id="KW-1185">Reference proteome</keyword>
<accession>A0AAE0ZHC4</accession>
<feature type="chain" id="PRO_5042011192" evidence="4">
    <location>
        <begin position="26"/>
        <end position="1032"/>
    </location>
</feature>
<gene>
    <name evidence="5" type="ORF">RRG08_060357</name>
</gene>
<dbReference type="GO" id="GO:0005886">
    <property type="term" value="C:plasma membrane"/>
    <property type="evidence" value="ECO:0007669"/>
    <property type="project" value="UniProtKB-SubCell"/>
</dbReference>
<feature type="transmembrane region" description="Helical" evidence="3">
    <location>
        <begin position="455"/>
        <end position="476"/>
    </location>
</feature>
<dbReference type="InterPro" id="IPR036116">
    <property type="entry name" value="FN3_sf"/>
</dbReference>
<dbReference type="EMBL" id="JAWDGP010003996">
    <property type="protein sequence ID" value="KAK3768921.1"/>
    <property type="molecule type" value="Genomic_DNA"/>
</dbReference>